<sequence>MVNIRQPISTMLKANLVNACRQLRLPTNGTVKALRARLRTFARHHPELAADPRYAGLYPRRRGHGPPSTISANSDSSEDDRVSPEPNADAENHNINDQNAPEDEILNDDDSDREWPEFRGIRSRSNSPLSATTASHRSSTAPSAHNVSVANSRFSTPNNHHERLVSPRPFAPASPPHRSTQSPRPNSPQREVLAEISHNIQPHELITTRRSTRTPGATISNTAYPPPPRFRQYLKNGWTHHIPLTALTDRACANEAMGKNRPRDEFTLTFRTDGSFTVPTSHPNSLQDQQVDEDDEHKISFHQWLQAWRRLLDLIRECLPPLDFSMWQAHHDRIFNDRTLSEYWPVWREYDILVRQQAVYDKKFDPSVFQKDTFAAVERRLRDAENNQRLNSAINAALKQLPKSFRAPSYRNSPPNTDQSSSQDQSYRCLICGSRAHRPKQCDAKFLVNGKPLLLPRPNGQPPYPNRPDNQNVTYCFDAMPVRYAVTHPTTLNPVPPFHHNPIHSNPFFPIVTPFNPDAWHSALSSSNLLPEFSDVINGIRFGFDMGTSSIINTHTYLPPNHKSATLHPSTITDSIKSELLARRYSGPFDPGRLSQIIGHFRSSPLGLVPKADGGFRLIQDFSFPRNNPSFPSVNAYIDLDSFHCNWGTFNKIADIVINAPEGTLIATMDVDSAFRRCPIHPSQRQNFVVHWEGLCYIDHCAPFGAASSGFVFGRVADAFVAILESRGIISVINWVDDFAIPFYPINNPPKYHHSDSTFSHTLETLYQIASELGWPWKHSKTRPPAPKFTYLGFLWDIPNKTVELPPNKKTKYLAKLALWIPGKKFTQREAENLLGTLVHCSLALPSSRTHLPSL</sequence>
<evidence type="ECO:0000313" key="4">
    <source>
        <dbReference type="Proteomes" id="UP000284842"/>
    </source>
</evidence>
<dbReference type="AlphaFoldDB" id="A0A409X1C1"/>
<feature type="compositionally biased region" description="Low complexity" evidence="1">
    <location>
        <begin position="130"/>
        <end position="144"/>
    </location>
</feature>
<reference evidence="3 4" key="1">
    <citation type="journal article" date="2018" name="Evol. Lett.">
        <title>Horizontal gene cluster transfer increased hallucinogenic mushroom diversity.</title>
        <authorList>
            <person name="Reynolds H.T."/>
            <person name="Vijayakumar V."/>
            <person name="Gluck-Thaler E."/>
            <person name="Korotkin H.B."/>
            <person name="Matheny P.B."/>
            <person name="Slot J.C."/>
        </authorList>
    </citation>
    <scope>NUCLEOTIDE SEQUENCE [LARGE SCALE GENOMIC DNA]</scope>
    <source>
        <strain evidence="3 4">2629</strain>
    </source>
</reference>
<feature type="compositionally biased region" description="Polar residues" evidence="1">
    <location>
        <begin position="410"/>
        <end position="424"/>
    </location>
</feature>
<comment type="caution">
    <text evidence="3">The sequence shown here is derived from an EMBL/GenBank/DDBJ whole genome shotgun (WGS) entry which is preliminary data.</text>
</comment>
<feature type="domain" description="Reverse transcriptase" evidence="2">
    <location>
        <begin position="590"/>
        <end position="796"/>
    </location>
</feature>
<feature type="compositionally biased region" description="Polar residues" evidence="1">
    <location>
        <begin position="177"/>
        <end position="189"/>
    </location>
</feature>
<evidence type="ECO:0000313" key="3">
    <source>
        <dbReference type="EMBL" id="PPQ84532.1"/>
    </source>
</evidence>
<gene>
    <name evidence="3" type="ORF">CVT24_006664</name>
</gene>
<feature type="non-terminal residue" evidence="3">
    <location>
        <position position="855"/>
    </location>
</feature>
<protein>
    <recommendedName>
        <fullName evidence="2">Reverse transcriptase domain-containing protein</fullName>
    </recommendedName>
</protein>
<feature type="region of interest" description="Disordered" evidence="1">
    <location>
        <begin position="52"/>
        <end position="190"/>
    </location>
</feature>
<feature type="compositionally biased region" description="Acidic residues" evidence="1">
    <location>
        <begin position="100"/>
        <end position="112"/>
    </location>
</feature>
<name>A0A409X1C1_9AGAR</name>
<dbReference type="InParanoid" id="A0A409X1C1"/>
<dbReference type="OrthoDB" id="2678913at2759"/>
<dbReference type="InterPro" id="IPR000477">
    <property type="entry name" value="RT_dom"/>
</dbReference>
<dbReference type="Proteomes" id="UP000284842">
    <property type="component" value="Unassembled WGS sequence"/>
</dbReference>
<evidence type="ECO:0000259" key="2">
    <source>
        <dbReference type="PROSITE" id="PS50878"/>
    </source>
</evidence>
<organism evidence="3 4">
    <name type="scientific">Panaeolus cyanescens</name>
    <dbReference type="NCBI Taxonomy" id="181874"/>
    <lineage>
        <taxon>Eukaryota</taxon>
        <taxon>Fungi</taxon>
        <taxon>Dikarya</taxon>
        <taxon>Basidiomycota</taxon>
        <taxon>Agaricomycotina</taxon>
        <taxon>Agaricomycetes</taxon>
        <taxon>Agaricomycetidae</taxon>
        <taxon>Agaricales</taxon>
        <taxon>Agaricineae</taxon>
        <taxon>Galeropsidaceae</taxon>
        <taxon>Panaeolus</taxon>
    </lineage>
</organism>
<feature type="region of interest" description="Disordered" evidence="1">
    <location>
        <begin position="405"/>
        <end position="424"/>
    </location>
</feature>
<dbReference type="InterPro" id="IPR043502">
    <property type="entry name" value="DNA/RNA_pol_sf"/>
</dbReference>
<dbReference type="Gene3D" id="3.30.70.270">
    <property type="match status" value="1"/>
</dbReference>
<dbReference type="Gene3D" id="3.10.10.10">
    <property type="entry name" value="HIV Type 1 Reverse Transcriptase, subunit A, domain 1"/>
    <property type="match status" value="1"/>
</dbReference>
<dbReference type="InterPro" id="IPR043128">
    <property type="entry name" value="Rev_trsase/Diguanyl_cyclase"/>
</dbReference>
<dbReference type="SUPFAM" id="SSF56672">
    <property type="entry name" value="DNA/RNA polymerases"/>
    <property type="match status" value="1"/>
</dbReference>
<dbReference type="PANTHER" id="PTHR33050">
    <property type="entry name" value="REVERSE TRANSCRIPTASE DOMAIN-CONTAINING PROTEIN"/>
    <property type="match status" value="1"/>
</dbReference>
<feature type="compositionally biased region" description="Polar residues" evidence="1">
    <location>
        <begin position="145"/>
        <end position="158"/>
    </location>
</feature>
<keyword evidence="4" id="KW-1185">Reference proteome</keyword>
<dbReference type="STRING" id="181874.A0A409X1C1"/>
<evidence type="ECO:0000256" key="1">
    <source>
        <dbReference type="SAM" id="MobiDB-lite"/>
    </source>
</evidence>
<dbReference type="InterPro" id="IPR052055">
    <property type="entry name" value="Hepadnavirus_pol/RT"/>
</dbReference>
<proteinExistence type="predicted"/>
<dbReference type="EMBL" id="NHTK01004858">
    <property type="protein sequence ID" value="PPQ84532.1"/>
    <property type="molecule type" value="Genomic_DNA"/>
</dbReference>
<dbReference type="PROSITE" id="PS50878">
    <property type="entry name" value="RT_POL"/>
    <property type="match status" value="1"/>
</dbReference>
<accession>A0A409X1C1</accession>
<dbReference type="PANTHER" id="PTHR33050:SF7">
    <property type="entry name" value="RIBONUCLEASE H"/>
    <property type="match status" value="1"/>
</dbReference>